<organism evidence="1 2">
    <name type="scientific">Faecalitalea cylindroides</name>
    <dbReference type="NCBI Taxonomy" id="39483"/>
    <lineage>
        <taxon>Bacteria</taxon>
        <taxon>Bacillati</taxon>
        <taxon>Bacillota</taxon>
        <taxon>Erysipelotrichia</taxon>
        <taxon>Erysipelotrichales</taxon>
        <taxon>Erysipelotrichaceae</taxon>
        <taxon>Faecalitalea</taxon>
    </lineage>
</organism>
<dbReference type="GeneID" id="79877379"/>
<accession>A0A1Y3VL42</accession>
<proteinExistence type="predicted"/>
<name>A0A1Y3VL42_9FIRM</name>
<evidence type="ECO:0000313" key="2">
    <source>
        <dbReference type="Proteomes" id="UP000195447"/>
    </source>
</evidence>
<dbReference type="Proteomes" id="UP000195447">
    <property type="component" value="Unassembled WGS sequence"/>
</dbReference>
<protein>
    <submittedName>
        <fullName evidence="1">Uncharacterized protein</fullName>
    </submittedName>
</protein>
<sequence>MCNKVVHLEPEEFIKILQKEQLSVYARVYVLDSGIAGLIYMCSDSHNLYYLDRFVPAPNKQEDFDKISFYDVHKDLYRKINLDNYLRDKNPIN</sequence>
<dbReference type="EMBL" id="NFKM01000001">
    <property type="protein sequence ID" value="OUP61988.1"/>
    <property type="molecule type" value="Genomic_DNA"/>
</dbReference>
<comment type="caution">
    <text evidence="1">The sequence shown here is derived from an EMBL/GenBank/DDBJ whole genome shotgun (WGS) entry which is preliminary data.</text>
</comment>
<gene>
    <name evidence="1" type="ORF">B5F14_00970</name>
</gene>
<dbReference type="RefSeq" id="WP_087158035.1">
    <property type="nucleotide sequence ID" value="NZ_CALVGX010000002.1"/>
</dbReference>
<keyword evidence="2" id="KW-1185">Reference proteome</keyword>
<reference evidence="2" key="1">
    <citation type="submission" date="2017-04" db="EMBL/GenBank/DDBJ databases">
        <title>Function of individual gut microbiota members based on whole genome sequencing of pure cultures obtained from chicken caecum.</title>
        <authorList>
            <person name="Medvecky M."/>
            <person name="Cejkova D."/>
            <person name="Polansky O."/>
            <person name="Karasova D."/>
            <person name="Kubasova T."/>
            <person name="Cizek A."/>
            <person name="Rychlik I."/>
        </authorList>
    </citation>
    <scope>NUCLEOTIDE SEQUENCE [LARGE SCALE GENOMIC DNA]</scope>
    <source>
        <strain evidence="2">An178</strain>
    </source>
</reference>
<dbReference type="AlphaFoldDB" id="A0A1Y3VL42"/>
<evidence type="ECO:0000313" key="1">
    <source>
        <dbReference type="EMBL" id="OUP61988.1"/>
    </source>
</evidence>